<sequence length="30" mass="3188">MNKAKKLIITGIAAATLVLPFPTLLLLPLL</sequence>
<dbReference type="EMBL" id="SLXV01000065">
    <property type="protein sequence ID" value="TCP61049.1"/>
    <property type="molecule type" value="Genomic_DNA"/>
</dbReference>
<keyword evidence="1" id="KW-0472">Membrane</keyword>
<keyword evidence="1" id="KW-1133">Transmembrane helix</keyword>
<name>A0A4R2RFG1_9BACL</name>
<proteinExistence type="predicted"/>
<reference evidence="2 3" key="1">
    <citation type="submission" date="2019-03" db="EMBL/GenBank/DDBJ databases">
        <title>Genomic Encyclopedia of Type Strains, Phase IV (KMG-IV): sequencing the most valuable type-strain genomes for metagenomic binning, comparative biology and taxonomic classification.</title>
        <authorList>
            <person name="Goeker M."/>
        </authorList>
    </citation>
    <scope>NUCLEOTIDE SEQUENCE [LARGE SCALE GENOMIC DNA]</scope>
    <source>
        <strain evidence="2 3">DSM 46831</strain>
    </source>
</reference>
<evidence type="ECO:0000313" key="3">
    <source>
        <dbReference type="Proteomes" id="UP000294746"/>
    </source>
</evidence>
<keyword evidence="3" id="KW-1185">Reference proteome</keyword>
<accession>A0A4R2RFG1</accession>
<dbReference type="Proteomes" id="UP000294746">
    <property type="component" value="Unassembled WGS sequence"/>
</dbReference>
<evidence type="ECO:0000313" key="2">
    <source>
        <dbReference type="EMBL" id="TCP61049.1"/>
    </source>
</evidence>
<comment type="caution">
    <text evidence="2">The sequence shown here is derived from an EMBL/GenBank/DDBJ whole genome shotgun (WGS) entry which is preliminary data.</text>
</comment>
<keyword evidence="1" id="KW-0812">Transmembrane</keyword>
<evidence type="ECO:0000256" key="1">
    <source>
        <dbReference type="SAM" id="Phobius"/>
    </source>
</evidence>
<dbReference type="AlphaFoldDB" id="A0A4R2RFG1"/>
<organism evidence="2 3">
    <name type="scientific">Baia soyae</name>
    <dbReference type="NCBI Taxonomy" id="1544746"/>
    <lineage>
        <taxon>Bacteria</taxon>
        <taxon>Bacillati</taxon>
        <taxon>Bacillota</taxon>
        <taxon>Bacilli</taxon>
        <taxon>Bacillales</taxon>
        <taxon>Thermoactinomycetaceae</taxon>
        <taxon>Baia</taxon>
    </lineage>
</organism>
<gene>
    <name evidence="2" type="ORF">EDD57_1654</name>
</gene>
<protein>
    <submittedName>
        <fullName evidence="2">Uncharacterized protein</fullName>
    </submittedName>
</protein>
<feature type="transmembrane region" description="Helical" evidence="1">
    <location>
        <begin position="7"/>
        <end position="27"/>
    </location>
</feature>